<comment type="similarity">
    <text evidence="1">Belongs to the universal stress protein A family.</text>
</comment>
<feature type="domain" description="UspA" evidence="2">
    <location>
        <begin position="4"/>
        <end position="126"/>
    </location>
</feature>
<dbReference type="Gene3D" id="3.40.50.620">
    <property type="entry name" value="HUPs"/>
    <property type="match status" value="1"/>
</dbReference>
<dbReference type="InterPro" id="IPR014729">
    <property type="entry name" value="Rossmann-like_a/b/a_fold"/>
</dbReference>
<dbReference type="CDD" id="cd00293">
    <property type="entry name" value="USP-like"/>
    <property type="match status" value="1"/>
</dbReference>
<dbReference type="Pfam" id="PF00582">
    <property type="entry name" value="Usp"/>
    <property type="match status" value="1"/>
</dbReference>
<evidence type="ECO:0000313" key="3">
    <source>
        <dbReference type="EMBL" id="MFC7235764.1"/>
    </source>
</evidence>
<evidence type="ECO:0000256" key="1">
    <source>
        <dbReference type="ARBA" id="ARBA00008791"/>
    </source>
</evidence>
<organism evidence="3 4">
    <name type="scientific">Halosegnis marinus</name>
    <dbReference type="NCBI Taxonomy" id="3034023"/>
    <lineage>
        <taxon>Archaea</taxon>
        <taxon>Methanobacteriati</taxon>
        <taxon>Methanobacteriota</taxon>
        <taxon>Stenosarchaea group</taxon>
        <taxon>Halobacteria</taxon>
        <taxon>Halobacteriales</taxon>
        <taxon>Natronomonadaceae</taxon>
        <taxon>Halosegnis</taxon>
    </lineage>
</organism>
<dbReference type="AlphaFoldDB" id="A0ABD5ZRF9"/>
<dbReference type="EMBL" id="JBHTAP010000001">
    <property type="protein sequence ID" value="MFC7235764.1"/>
    <property type="molecule type" value="Genomic_DNA"/>
</dbReference>
<dbReference type="GeneID" id="79267461"/>
<dbReference type="InterPro" id="IPR006016">
    <property type="entry name" value="UspA"/>
</dbReference>
<evidence type="ECO:0000259" key="2">
    <source>
        <dbReference type="Pfam" id="PF00582"/>
    </source>
</evidence>
<dbReference type="PRINTS" id="PR01438">
    <property type="entry name" value="UNVRSLSTRESS"/>
</dbReference>
<accession>A0ABD5ZRF9</accession>
<dbReference type="InterPro" id="IPR006015">
    <property type="entry name" value="Universal_stress_UspA"/>
</dbReference>
<comment type="caution">
    <text evidence="3">The sequence shown here is derived from an EMBL/GenBank/DDBJ whole genome shotgun (WGS) entry which is preliminary data.</text>
</comment>
<dbReference type="PANTHER" id="PTHR46268:SF6">
    <property type="entry name" value="UNIVERSAL STRESS PROTEIN UP12"/>
    <property type="match status" value="1"/>
</dbReference>
<dbReference type="Proteomes" id="UP001596398">
    <property type="component" value="Unassembled WGS sequence"/>
</dbReference>
<gene>
    <name evidence="3" type="ORF">ACFQJ4_10595</name>
</gene>
<dbReference type="PANTHER" id="PTHR46268">
    <property type="entry name" value="STRESS RESPONSE PROTEIN NHAX"/>
    <property type="match status" value="1"/>
</dbReference>
<keyword evidence="4" id="KW-1185">Reference proteome</keyword>
<proteinExistence type="inferred from homology"/>
<name>A0ABD5ZRF9_9EURY</name>
<evidence type="ECO:0000313" key="4">
    <source>
        <dbReference type="Proteomes" id="UP001596398"/>
    </source>
</evidence>
<sequence length="127" mass="13564">MPVVLLAVDDAERAASQAAQLLDLFDGDRLTVWVLHVFGENAEGSSVSQVEAARRAEERLLDGGAEVTLRGESGDPADRIVAVADELDVDAVCVGGRDRSPTGKALFGSVAQSVMLRTERPVLFCRR</sequence>
<protein>
    <submittedName>
        <fullName evidence="3">Universal stress protein</fullName>
    </submittedName>
</protein>
<reference evidence="3 4" key="1">
    <citation type="journal article" date="2019" name="Int. J. Syst. Evol. Microbiol.">
        <title>The Global Catalogue of Microorganisms (GCM) 10K type strain sequencing project: providing services to taxonomists for standard genome sequencing and annotation.</title>
        <authorList>
            <consortium name="The Broad Institute Genomics Platform"/>
            <consortium name="The Broad Institute Genome Sequencing Center for Infectious Disease"/>
            <person name="Wu L."/>
            <person name="Ma J."/>
        </authorList>
    </citation>
    <scope>NUCLEOTIDE SEQUENCE [LARGE SCALE GENOMIC DNA]</scope>
    <source>
        <strain evidence="3 4">DT85</strain>
    </source>
</reference>
<dbReference type="SUPFAM" id="SSF52402">
    <property type="entry name" value="Adenine nucleotide alpha hydrolases-like"/>
    <property type="match status" value="1"/>
</dbReference>
<dbReference type="RefSeq" id="WP_276233905.1">
    <property type="nucleotide sequence ID" value="NZ_CP119802.1"/>
</dbReference>